<dbReference type="Proteomes" id="UP000594262">
    <property type="component" value="Unplaced"/>
</dbReference>
<dbReference type="PROSITE" id="PS50082">
    <property type="entry name" value="WD_REPEATS_2"/>
    <property type="match status" value="1"/>
</dbReference>
<dbReference type="InterPro" id="IPR037626">
    <property type="entry name" value="NUP37"/>
</dbReference>
<evidence type="ECO:0000256" key="2">
    <source>
        <dbReference type="ARBA" id="ARBA00022737"/>
    </source>
</evidence>
<dbReference type="PROSITE" id="PS50294">
    <property type="entry name" value="WD_REPEATS_REGION"/>
    <property type="match status" value="1"/>
</dbReference>
<feature type="repeat" description="WD" evidence="3">
    <location>
        <begin position="119"/>
        <end position="161"/>
    </location>
</feature>
<dbReference type="PROSITE" id="PS00678">
    <property type="entry name" value="WD_REPEATS_1"/>
    <property type="match status" value="1"/>
</dbReference>
<dbReference type="InterPro" id="IPR015943">
    <property type="entry name" value="WD40/YVTN_repeat-like_dom_sf"/>
</dbReference>
<sequence>MVASAENACFSEIICNKSPNCVEFFKQKEAGPILLGYTWENYVTICVLHLPQLEPDIEEYNYENLTDIDHGSSVLKMKWSPKTSMSIHPVGLIFCTIGIDFQLRLFTLNNKMEVSVKILGEHKSFINDCCFEPSQGNIVASVGDDKKCRMWDVETGEVAMVIPLSSPGRNVLWNINDPTKLVVGEQNGCIRAYNSTTFQPVFTLNSMQSVGNMMSCDWSILNPVKIGAVIGKQWFVWNIQKGSLPESSGTAHHGSSQEFKWSNIHDGIFSTRGRGPDNQFHLYFEHGDQVVISTETKVGTGHSWHNLLPICAVSDDRKILLYDMELLQ</sequence>
<evidence type="ECO:0000313" key="4">
    <source>
        <dbReference type="EnsemblMetazoa" id="CLYHEMP016583.1"/>
    </source>
</evidence>
<dbReference type="InterPro" id="IPR019775">
    <property type="entry name" value="WD40_repeat_CS"/>
</dbReference>
<dbReference type="SUPFAM" id="SSF50978">
    <property type="entry name" value="WD40 repeat-like"/>
    <property type="match status" value="1"/>
</dbReference>
<dbReference type="AlphaFoldDB" id="A0A7M5X2U9"/>
<dbReference type="GeneID" id="136817012"/>
<evidence type="ECO:0000256" key="3">
    <source>
        <dbReference type="PROSITE-ProRule" id="PRU00221"/>
    </source>
</evidence>
<dbReference type="InterPro" id="IPR036322">
    <property type="entry name" value="WD40_repeat_dom_sf"/>
</dbReference>
<accession>A0A7M5X2U9</accession>
<dbReference type="Gene3D" id="2.130.10.10">
    <property type="entry name" value="YVTN repeat-like/Quinoprotein amine dehydrogenase"/>
    <property type="match status" value="1"/>
</dbReference>
<dbReference type="RefSeq" id="XP_066929456.1">
    <property type="nucleotide sequence ID" value="XM_067073355.1"/>
</dbReference>
<proteinExistence type="predicted"/>
<dbReference type="SMART" id="SM00320">
    <property type="entry name" value="WD40"/>
    <property type="match status" value="3"/>
</dbReference>
<evidence type="ECO:0008006" key="6">
    <source>
        <dbReference type="Google" id="ProtNLM"/>
    </source>
</evidence>
<keyword evidence="2" id="KW-0677">Repeat</keyword>
<keyword evidence="1 3" id="KW-0853">WD repeat</keyword>
<protein>
    <recommendedName>
        <fullName evidence="6">Nucleoporin Nup37</fullName>
    </recommendedName>
</protein>
<keyword evidence="5" id="KW-1185">Reference proteome</keyword>
<dbReference type="PANTHER" id="PTHR22806">
    <property type="entry name" value="NUCLEOPORIN NUP37 P37 -RELATED"/>
    <property type="match status" value="1"/>
</dbReference>
<dbReference type="Pfam" id="PF00400">
    <property type="entry name" value="WD40"/>
    <property type="match status" value="1"/>
</dbReference>
<name>A0A7M5X2U9_9CNID</name>
<dbReference type="OrthoDB" id="340259at2759"/>
<dbReference type="PANTHER" id="PTHR22806:SF0">
    <property type="entry name" value="NUCLEOPORIN NUP37"/>
    <property type="match status" value="1"/>
</dbReference>
<dbReference type="GO" id="GO:0031080">
    <property type="term" value="C:nuclear pore outer ring"/>
    <property type="evidence" value="ECO:0007669"/>
    <property type="project" value="InterPro"/>
</dbReference>
<evidence type="ECO:0000256" key="1">
    <source>
        <dbReference type="ARBA" id="ARBA00022574"/>
    </source>
</evidence>
<reference evidence="4" key="1">
    <citation type="submission" date="2021-01" db="UniProtKB">
        <authorList>
            <consortium name="EnsemblMetazoa"/>
        </authorList>
    </citation>
    <scope>IDENTIFICATION</scope>
</reference>
<dbReference type="InterPro" id="IPR001680">
    <property type="entry name" value="WD40_rpt"/>
</dbReference>
<organism evidence="4 5">
    <name type="scientific">Clytia hemisphaerica</name>
    <dbReference type="NCBI Taxonomy" id="252671"/>
    <lineage>
        <taxon>Eukaryota</taxon>
        <taxon>Metazoa</taxon>
        <taxon>Cnidaria</taxon>
        <taxon>Hydrozoa</taxon>
        <taxon>Hydroidolina</taxon>
        <taxon>Leptothecata</taxon>
        <taxon>Obeliida</taxon>
        <taxon>Clytiidae</taxon>
        <taxon>Clytia</taxon>
    </lineage>
</organism>
<evidence type="ECO:0000313" key="5">
    <source>
        <dbReference type="Proteomes" id="UP000594262"/>
    </source>
</evidence>
<dbReference type="EnsemblMetazoa" id="CLYHEMT016583.1">
    <property type="protein sequence ID" value="CLYHEMP016583.1"/>
    <property type="gene ID" value="CLYHEMG016583"/>
</dbReference>